<sequence>MKKVLLHFLFLLIVVGDLAGEFIQSPWVDHVFKPFIMIWIGGYFFLHARNFDKQVVKLAGFGFLFSWFGDWLLMFSGEFMYFVLGIASFLVAQLLYAFLFLRTITISGKKPFLKKKPVWLTPYIGFGLIMYIVLFPHLDAVLKVAVFIYVVAILTMASMALNRYDNGHPKSFSMVFAGSLLFVCSDSLIAINRFLIAIPYEGLFVMTTYIAAQYLIMTGIVKQYE</sequence>
<dbReference type="GO" id="GO:0016787">
    <property type="term" value="F:hydrolase activity"/>
    <property type="evidence" value="ECO:0007669"/>
    <property type="project" value="TreeGrafter"/>
</dbReference>
<gene>
    <name evidence="7" type="ORF">OU798_19505</name>
</gene>
<feature type="transmembrane region" description="Helical" evidence="6">
    <location>
        <begin position="30"/>
        <end position="48"/>
    </location>
</feature>
<evidence type="ECO:0000256" key="2">
    <source>
        <dbReference type="ARBA" id="ARBA00007375"/>
    </source>
</evidence>
<reference evidence="7" key="1">
    <citation type="submission" date="2022-11" db="EMBL/GenBank/DDBJ databases">
        <title>Marilongibacter aestuarii gen. nov., sp. nov., isolated from tidal flat sediment.</title>
        <authorList>
            <person name="Jiayan W."/>
        </authorList>
    </citation>
    <scope>NUCLEOTIDE SEQUENCE</scope>
    <source>
        <strain evidence="7">Z1-6</strain>
    </source>
</reference>
<feature type="transmembrane region" description="Helical" evidence="6">
    <location>
        <begin position="79"/>
        <end position="99"/>
    </location>
</feature>
<feature type="transmembrane region" description="Helical" evidence="6">
    <location>
        <begin position="120"/>
        <end position="138"/>
    </location>
</feature>
<accession>A0A9X3FC75</accession>
<keyword evidence="4 6" id="KW-1133">Transmembrane helix</keyword>
<feature type="transmembrane region" description="Helical" evidence="6">
    <location>
        <begin position="174"/>
        <end position="196"/>
    </location>
</feature>
<proteinExistence type="inferred from homology"/>
<feature type="transmembrane region" description="Helical" evidence="6">
    <location>
        <begin position="144"/>
        <end position="162"/>
    </location>
</feature>
<evidence type="ECO:0000256" key="3">
    <source>
        <dbReference type="ARBA" id="ARBA00022692"/>
    </source>
</evidence>
<dbReference type="PANTHER" id="PTHR31885">
    <property type="entry name" value="GH04784P"/>
    <property type="match status" value="1"/>
</dbReference>
<comment type="similarity">
    <text evidence="2">Belongs to the TMEM86 family.</text>
</comment>
<feature type="transmembrane region" description="Helical" evidence="6">
    <location>
        <begin position="202"/>
        <end position="221"/>
    </location>
</feature>
<dbReference type="RefSeq" id="WP_343334871.1">
    <property type="nucleotide sequence ID" value="NZ_JAPOHD010000059.1"/>
</dbReference>
<evidence type="ECO:0000256" key="6">
    <source>
        <dbReference type="SAM" id="Phobius"/>
    </source>
</evidence>
<evidence type="ECO:0000313" key="8">
    <source>
        <dbReference type="Proteomes" id="UP001145087"/>
    </source>
</evidence>
<dbReference type="PANTHER" id="PTHR31885:SF6">
    <property type="entry name" value="GH04784P"/>
    <property type="match status" value="1"/>
</dbReference>
<name>A0A9X3FC75_9BACT</name>
<comment type="subcellular location">
    <subcellularLocation>
        <location evidence="1">Membrane</location>
        <topology evidence="1">Multi-pass membrane protein</topology>
    </subcellularLocation>
</comment>
<organism evidence="7 8">
    <name type="scientific">Draconibacterium aestuarii</name>
    <dbReference type="NCBI Taxonomy" id="2998507"/>
    <lineage>
        <taxon>Bacteria</taxon>
        <taxon>Pseudomonadati</taxon>
        <taxon>Bacteroidota</taxon>
        <taxon>Bacteroidia</taxon>
        <taxon>Marinilabiliales</taxon>
        <taxon>Prolixibacteraceae</taxon>
        <taxon>Draconibacterium</taxon>
    </lineage>
</organism>
<dbReference type="AlphaFoldDB" id="A0A9X3FC75"/>
<dbReference type="EMBL" id="JAPOHD010000059">
    <property type="protein sequence ID" value="MCY1722546.1"/>
    <property type="molecule type" value="Genomic_DNA"/>
</dbReference>
<keyword evidence="3 6" id="KW-0812">Transmembrane</keyword>
<dbReference type="InterPro" id="IPR012506">
    <property type="entry name" value="TMEM86B-like"/>
</dbReference>
<comment type="caution">
    <text evidence="7">The sequence shown here is derived from an EMBL/GenBank/DDBJ whole genome shotgun (WGS) entry which is preliminary data.</text>
</comment>
<dbReference type="Pfam" id="PF07947">
    <property type="entry name" value="YhhN"/>
    <property type="match status" value="1"/>
</dbReference>
<dbReference type="GO" id="GO:0016020">
    <property type="term" value="C:membrane"/>
    <property type="evidence" value="ECO:0007669"/>
    <property type="project" value="UniProtKB-SubCell"/>
</dbReference>
<evidence type="ECO:0000256" key="1">
    <source>
        <dbReference type="ARBA" id="ARBA00004141"/>
    </source>
</evidence>
<keyword evidence="5 6" id="KW-0472">Membrane</keyword>
<evidence type="ECO:0000256" key="5">
    <source>
        <dbReference type="ARBA" id="ARBA00023136"/>
    </source>
</evidence>
<evidence type="ECO:0000313" key="7">
    <source>
        <dbReference type="EMBL" id="MCY1722546.1"/>
    </source>
</evidence>
<protein>
    <submittedName>
        <fullName evidence="7">Lysoplasmalogenase</fullName>
    </submittedName>
</protein>
<keyword evidence="8" id="KW-1185">Reference proteome</keyword>
<dbReference type="Proteomes" id="UP001145087">
    <property type="component" value="Unassembled WGS sequence"/>
</dbReference>
<feature type="transmembrane region" description="Helical" evidence="6">
    <location>
        <begin position="55"/>
        <end position="73"/>
    </location>
</feature>
<evidence type="ECO:0000256" key="4">
    <source>
        <dbReference type="ARBA" id="ARBA00022989"/>
    </source>
</evidence>